<dbReference type="PROSITE" id="PS51733">
    <property type="entry name" value="BPL_LPL_CATALYTIC"/>
    <property type="match status" value="1"/>
</dbReference>
<accession>A7H025</accession>
<evidence type="ECO:0000256" key="1">
    <source>
        <dbReference type="ARBA" id="ARBA00022598"/>
    </source>
</evidence>
<gene>
    <name evidence="3" type="primary">birA</name>
    <name evidence="3" type="ORF">CCV52592_1730</name>
</gene>
<keyword evidence="4" id="KW-1185">Reference proteome</keyword>
<dbReference type="Gene3D" id="3.30.930.10">
    <property type="entry name" value="Bira Bifunctional Protein, Domain 2"/>
    <property type="match status" value="1"/>
</dbReference>
<evidence type="ECO:0000313" key="4">
    <source>
        <dbReference type="Proteomes" id="UP000006380"/>
    </source>
</evidence>
<dbReference type="GO" id="GO:0005737">
    <property type="term" value="C:cytoplasm"/>
    <property type="evidence" value="ECO:0007669"/>
    <property type="project" value="TreeGrafter"/>
</dbReference>
<dbReference type="HOGENOM" id="CLU_094917_0_0_7"/>
<name>A7H025_CAMC5</name>
<dbReference type="InterPro" id="IPR004143">
    <property type="entry name" value="BPL_LPL_catalytic"/>
</dbReference>
<feature type="domain" description="BPL/LPL catalytic" evidence="2">
    <location>
        <begin position="1"/>
        <end position="173"/>
    </location>
</feature>
<dbReference type="RefSeq" id="WP_009649360.1">
    <property type="nucleotide sequence ID" value="NC_009715.2"/>
</dbReference>
<dbReference type="InterPro" id="IPR045864">
    <property type="entry name" value="aa-tRNA-synth_II/BPL/LPL"/>
</dbReference>
<protein>
    <submittedName>
        <fullName evidence="3">Biotin-[acetyl-CoA-carboxylase] ligase</fullName>
        <ecNumber evidence="3">6.3.4.15</ecNumber>
    </submittedName>
</protein>
<dbReference type="OrthoDB" id="9807064at2"/>
<proteinExistence type="predicted"/>
<dbReference type="STRING" id="360105.CCV52592_1730"/>
<keyword evidence="1 3" id="KW-0436">Ligase</keyword>
<dbReference type="EC" id="6.3.4.15" evidence="3"/>
<dbReference type="GO" id="GO:0004077">
    <property type="term" value="F:biotin--[biotin carboxyl-carrier protein] ligase activity"/>
    <property type="evidence" value="ECO:0007669"/>
    <property type="project" value="UniProtKB-EC"/>
</dbReference>
<evidence type="ECO:0000259" key="2">
    <source>
        <dbReference type="PROSITE" id="PS51733"/>
    </source>
</evidence>
<organism evidence="3 4">
    <name type="scientific">Campylobacter curvus (strain 525.92)</name>
    <dbReference type="NCBI Taxonomy" id="360105"/>
    <lineage>
        <taxon>Bacteria</taxon>
        <taxon>Pseudomonadati</taxon>
        <taxon>Campylobacterota</taxon>
        <taxon>Epsilonproteobacteria</taxon>
        <taxon>Campylobacterales</taxon>
        <taxon>Campylobacteraceae</taxon>
        <taxon>Campylobacter</taxon>
    </lineage>
</organism>
<dbReference type="InterPro" id="IPR004408">
    <property type="entry name" value="Biotin_CoA_COase_ligase"/>
</dbReference>
<dbReference type="KEGG" id="ccv:CCV52592_1730"/>
<dbReference type="AlphaFoldDB" id="A7H025"/>
<dbReference type="EMBL" id="CP000767">
    <property type="protein sequence ID" value="EAU01044.1"/>
    <property type="molecule type" value="Genomic_DNA"/>
</dbReference>
<evidence type="ECO:0000313" key="3">
    <source>
        <dbReference type="EMBL" id="EAU01044.1"/>
    </source>
</evidence>
<sequence length="211" mass="23512">MIVEFVDSVGSTQEVLCEGVRNLTINPPFMLVAKEQTNGIGSRGNSWQGLKGNLFLSFCLDEDSLPKDLPSASASIYFSMIMKEILSLKGSKIWVKWPNDFYVDDKKIGGTITTKINSVYVCGMGMNLQNAPENAGVLDINIAANDVVWDFVQMLEKKILWKQTFSKFRIDFQKSKKFITHIGAQAVSLEGAQLCDDGAILLNEKKVYSLR</sequence>
<reference evidence="3" key="1">
    <citation type="submission" date="2016-07" db="EMBL/GenBank/DDBJ databases">
        <title>Comparative genomics of the Campylobacter concisus group.</title>
        <authorList>
            <person name="Miller W.G."/>
            <person name="Yee E."/>
            <person name="Chapman M.H."/>
            <person name="Huynh S."/>
            <person name="Bono J.L."/>
            <person name="On S.L.W."/>
            <person name="StLeger J."/>
            <person name="Foster G."/>
            <person name="Parker C.T."/>
        </authorList>
    </citation>
    <scope>NUCLEOTIDE SEQUENCE</scope>
    <source>
        <strain evidence="3">525.92</strain>
    </source>
</reference>
<dbReference type="NCBIfam" id="TIGR00121">
    <property type="entry name" value="birA_ligase"/>
    <property type="match status" value="1"/>
</dbReference>
<dbReference type="Pfam" id="PF03099">
    <property type="entry name" value="BPL_LplA_LipB"/>
    <property type="match status" value="1"/>
</dbReference>
<dbReference type="PANTHER" id="PTHR12835">
    <property type="entry name" value="BIOTIN PROTEIN LIGASE"/>
    <property type="match status" value="1"/>
</dbReference>
<dbReference type="PANTHER" id="PTHR12835:SF5">
    <property type="entry name" value="BIOTIN--PROTEIN LIGASE"/>
    <property type="match status" value="1"/>
</dbReference>
<dbReference type="SUPFAM" id="SSF55681">
    <property type="entry name" value="Class II aaRS and biotin synthetases"/>
    <property type="match status" value="1"/>
</dbReference>
<dbReference type="Proteomes" id="UP000006380">
    <property type="component" value="Chromosome"/>
</dbReference>
<dbReference type="NCBIfam" id="NF006294">
    <property type="entry name" value="PRK08477.1"/>
    <property type="match status" value="1"/>
</dbReference>